<dbReference type="CDD" id="cd18577">
    <property type="entry name" value="ABC_6TM_Pgp_ABCB1_D1_like"/>
    <property type="match status" value="1"/>
</dbReference>
<feature type="transmembrane region" description="Helical" evidence="10">
    <location>
        <begin position="334"/>
        <end position="353"/>
    </location>
</feature>
<dbReference type="InterPro" id="IPR027417">
    <property type="entry name" value="P-loop_NTPase"/>
</dbReference>
<evidence type="ECO:0000256" key="3">
    <source>
        <dbReference type="ARBA" id="ARBA00022448"/>
    </source>
</evidence>
<sequence length="1263" mass="138718">MKEPENGWDRNLEDKDGKPTDLSRVQFTGGPSDTESEADTKDKDDVPSINFFTLFRFATKLDVFFIVVALILSVVAASSTPLNTFILAQLLQAMVDLGISLATGAPDWDSFINSVYWFAVYNSILGAALVILTYISTTLMNMAAYNQAFIIRQEYLKATLNQDFAYFDVHKTTDIASKVNSDVYKLEDGIGEKLATFIFYQASFLSCVIMALILGWQLALLCLISFPITMVLVGVAGLIASKYSKKEAVASGKAGTIAEEVISAIRTVYAFSGQRKEYERYAVHLEEARKINIKKGFFSGLAMGLLFFCIFSAYGLSVWFGFQLMIEQPENYDVFTMMAVFFGVMTGSANFGISSTLMDVFGSARGAGAQIFNMIDNVPTINPLLDNGIKPRTVEGNIELRNVVFHYPSRPDVPILKGVNISVKRGQSVALVGHSGCGKSTIIQLISRFYDVIKGSVSIDGNDVKTLSIRWLRQQIGLVGQEPVLFNTTIRENIRYGREEATHEEIEACARQANAHQFIMKLPQGYDTLVGERGASLSGGQKQRIAIARALVRNPSILLLDEATSALDTSSEYKVQKALDKAQEGRTTIVVAHRLSTIRNVDVIYVFKAGEVVEKGNHVELMKLKGHYYDMVMLQTMGDEAAEEPSKVLTRESSVKSAQEIDDEEILELKSSDADEKDEKDTDVSFWKVLRLNKPEWKSVTLASICSLMSGFAMPLIAVIFGDLLGDLASENLESVVDTVRGYALIFVGIGVFSGVMNFITVFFYAIAGEHLTERLRQLLFEKILQLEIAFFDDKRHSTGALCAKLSGESAAVQGATGQRIGTVLQAVGTFSFALVLALIYEWRVGLVALSFVPVIMVVLYKQGRMTYYESTETAKSMEASSKIAVEAVANVRTVASLGRENTFRDEYAKNLKPALDLAKRASHLRGLVFGLSRGIFNFVMAAAIYYGGTLIVNEEVEFQVVFQSAQALLMGSSGAAQAFAFAPNFQKGIQAAGRIITLLGRQSKIVDPVHPTANNFSGSGQASLQNVQFRYPTRPNIQVLKDFNLEIERGKTVALVGASGCGKSTVIQLLQRYYDPNEGIVAQDSIPLPKLKLVDVRKSIGFVQQEPILFDRTIGENIAYGSITNATMDSIIEAAQQANIHNFITSLPLGYDTNIGSKGTQLSGGQKQRVAIARALIRRPKMLLLDEATSALDTESEKVVQEALDAAKAGRTCVMIAHRLSTVRDANLICVVHDGQVAEMGTHAELFKLKGLYYNLNRVQYS</sequence>
<dbReference type="OrthoDB" id="7477101at2759"/>
<feature type="domain" description="ABC transmembrane type-1" evidence="12">
    <location>
        <begin position="67"/>
        <end position="363"/>
    </location>
</feature>
<feature type="transmembrane region" description="Helical" evidence="10">
    <location>
        <begin position="297"/>
        <end position="322"/>
    </location>
</feature>
<reference evidence="13 14" key="1">
    <citation type="submission" date="2020-04" db="EMBL/GenBank/DDBJ databases">
        <authorList>
            <person name="Wallbank WR R."/>
            <person name="Pardo Diaz C."/>
            <person name="Kozak K."/>
            <person name="Martin S."/>
            <person name="Jiggins C."/>
            <person name="Moest M."/>
            <person name="Warren A I."/>
            <person name="Byers J.R.P. K."/>
            <person name="Montejo-Kovacevich G."/>
            <person name="Yen C E."/>
        </authorList>
    </citation>
    <scope>NUCLEOTIDE SEQUENCE [LARGE SCALE GENOMIC DNA]</scope>
</reference>
<evidence type="ECO:0000256" key="10">
    <source>
        <dbReference type="SAM" id="Phobius"/>
    </source>
</evidence>
<keyword evidence="8 10" id="KW-0472">Membrane</keyword>
<dbReference type="GO" id="GO:0090374">
    <property type="term" value="P:oligopeptide export from mitochondrion"/>
    <property type="evidence" value="ECO:0007669"/>
    <property type="project" value="TreeGrafter"/>
</dbReference>
<dbReference type="InterPro" id="IPR017871">
    <property type="entry name" value="ABC_transporter-like_CS"/>
</dbReference>
<evidence type="ECO:0000256" key="4">
    <source>
        <dbReference type="ARBA" id="ARBA00022692"/>
    </source>
</evidence>
<dbReference type="GO" id="GO:0015421">
    <property type="term" value="F:ABC-type oligopeptide transporter activity"/>
    <property type="evidence" value="ECO:0007669"/>
    <property type="project" value="TreeGrafter"/>
</dbReference>
<evidence type="ECO:0000256" key="2">
    <source>
        <dbReference type="ARBA" id="ARBA00007577"/>
    </source>
</evidence>
<protein>
    <submittedName>
        <fullName evidence="13">Uncharacterized protein</fullName>
    </submittedName>
</protein>
<feature type="transmembrane region" description="Helical" evidence="10">
    <location>
        <begin position="115"/>
        <end position="135"/>
    </location>
</feature>
<dbReference type="SUPFAM" id="SSF52540">
    <property type="entry name" value="P-loop containing nucleoside triphosphate hydrolases"/>
    <property type="match status" value="2"/>
</dbReference>
<dbReference type="EMBL" id="CADEBD010000303">
    <property type="protein sequence ID" value="CAB3237315.1"/>
    <property type="molecule type" value="Genomic_DNA"/>
</dbReference>
<dbReference type="SUPFAM" id="SSF90123">
    <property type="entry name" value="ABC transporter transmembrane region"/>
    <property type="match status" value="2"/>
</dbReference>
<keyword evidence="3" id="KW-0813">Transport</keyword>
<proteinExistence type="inferred from homology"/>
<dbReference type="PROSITE" id="PS00211">
    <property type="entry name" value="ABC_TRANSPORTER_1"/>
    <property type="match status" value="2"/>
</dbReference>
<dbReference type="InterPro" id="IPR036640">
    <property type="entry name" value="ABC1_TM_sf"/>
</dbReference>
<dbReference type="FunFam" id="1.20.1560.10:FF:000009">
    <property type="entry name" value="ABC transporter B family member 1"/>
    <property type="match status" value="1"/>
</dbReference>
<evidence type="ECO:0000256" key="6">
    <source>
        <dbReference type="ARBA" id="ARBA00022840"/>
    </source>
</evidence>
<feature type="compositionally biased region" description="Polar residues" evidence="9">
    <location>
        <begin position="23"/>
        <end position="33"/>
    </location>
</feature>
<dbReference type="Proteomes" id="UP000494256">
    <property type="component" value="Unassembled WGS sequence"/>
</dbReference>
<feature type="compositionally biased region" description="Basic and acidic residues" evidence="9">
    <location>
        <begin position="1"/>
        <end position="21"/>
    </location>
</feature>
<dbReference type="PANTHER" id="PTHR43394">
    <property type="entry name" value="ATP-DEPENDENT PERMEASE MDL1, MITOCHONDRIAL"/>
    <property type="match status" value="1"/>
</dbReference>
<feature type="transmembrane region" description="Helical" evidence="10">
    <location>
        <begin position="218"/>
        <end position="240"/>
    </location>
</feature>
<feature type="transmembrane region" description="Helical" evidence="10">
    <location>
        <begin position="63"/>
        <end position="95"/>
    </location>
</feature>
<feature type="transmembrane region" description="Helical" evidence="10">
    <location>
        <begin position="700"/>
        <end position="722"/>
    </location>
</feature>
<dbReference type="PANTHER" id="PTHR43394:SF27">
    <property type="entry name" value="ATP-DEPENDENT TRANSLOCASE ABCB1-LIKE"/>
    <property type="match status" value="1"/>
</dbReference>
<name>A0A8S0ZX72_ARCPL</name>
<evidence type="ECO:0000259" key="12">
    <source>
        <dbReference type="PROSITE" id="PS50929"/>
    </source>
</evidence>
<accession>A0A8S0ZX72</accession>
<evidence type="ECO:0000256" key="7">
    <source>
        <dbReference type="ARBA" id="ARBA00022989"/>
    </source>
</evidence>
<dbReference type="FunFam" id="3.40.50.300:FF:000205">
    <property type="entry name" value="ABC transporter B family member 4"/>
    <property type="match status" value="2"/>
</dbReference>
<evidence type="ECO:0000256" key="5">
    <source>
        <dbReference type="ARBA" id="ARBA00022741"/>
    </source>
</evidence>
<dbReference type="CDD" id="cd18578">
    <property type="entry name" value="ABC_6TM_Pgp_ABCB1_D2_like"/>
    <property type="match status" value="1"/>
</dbReference>
<feature type="domain" description="ABC transporter" evidence="11">
    <location>
        <begin position="398"/>
        <end position="634"/>
    </location>
</feature>
<feature type="transmembrane region" description="Helical" evidence="10">
    <location>
        <begin position="194"/>
        <end position="212"/>
    </location>
</feature>
<evidence type="ECO:0000313" key="14">
    <source>
        <dbReference type="Proteomes" id="UP000494256"/>
    </source>
</evidence>
<comment type="subcellular location">
    <subcellularLocation>
        <location evidence="1">Membrane</location>
        <topology evidence="1">Multi-pass membrane protein</topology>
    </subcellularLocation>
</comment>
<dbReference type="Gene3D" id="1.20.1560.10">
    <property type="entry name" value="ABC transporter type 1, transmembrane domain"/>
    <property type="match status" value="1"/>
</dbReference>
<evidence type="ECO:0000256" key="1">
    <source>
        <dbReference type="ARBA" id="ARBA00004141"/>
    </source>
</evidence>
<evidence type="ECO:0000256" key="8">
    <source>
        <dbReference type="ARBA" id="ARBA00023136"/>
    </source>
</evidence>
<dbReference type="AlphaFoldDB" id="A0A8S0ZX72"/>
<dbReference type="InterPro" id="IPR011527">
    <property type="entry name" value="ABC1_TM_dom"/>
</dbReference>
<dbReference type="Pfam" id="PF00664">
    <property type="entry name" value="ABC_membrane"/>
    <property type="match status" value="2"/>
</dbReference>
<dbReference type="CDD" id="cd03249">
    <property type="entry name" value="ABC_MTABC3_MDL1_MDL2"/>
    <property type="match status" value="2"/>
</dbReference>
<dbReference type="GO" id="GO:0005524">
    <property type="term" value="F:ATP binding"/>
    <property type="evidence" value="ECO:0007669"/>
    <property type="project" value="UniProtKB-KW"/>
</dbReference>
<keyword evidence="6" id="KW-0067">ATP-binding</keyword>
<dbReference type="InterPro" id="IPR003439">
    <property type="entry name" value="ABC_transporter-like_ATP-bd"/>
</dbReference>
<feature type="region of interest" description="Disordered" evidence="9">
    <location>
        <begin position="1"/>
        <end position="42"/>
    </location>
</feature>
<dbReference type="SMART" id="SM00382">
    <property type="entry name" value="AAA"/>
    <property type="match status" value="2"/>
</dbReference>
<feature type="transmembrane region" description="Helical" evidence="10">
    <location>
        <begin position="928"/>
        <end position="949"/>
    </location>
</feature>
<feature type="domain" description="ABC transmembrane type-1" evidence="12">
    <location>
        <begin position="702"/>
        <end position="988"/>
    </location>
</feature>
<dbReference type="Pfam" id="PF00005">
    <property type="entry name" value="ABC_tran"/>
    <property type="match status" value="2"/>
</dbReference>
<keyword evidence="7 10" id="KW-1133">Transmembrane helix</keyword>
<dbReference type="GO" id="GO:0016887">
    <property type="term" value="F:ATP hydrolysis activity"/>
    <property type="evidence" value="ECO:0007669"/>
    <property type="project" value="InterPro"/>
</dbReference>
<evidence type="ECO:0000256" key="9">
    <source>
        <dbReference type="SAM" id="MobiDB-lite"/>
    </source>
</evidence>
<keyword evidence="4 10" id="KW-0812">Transmembrane</keyword>
<dbReference type="PROSITE" id="PS50929">
    <property type="entry name" value="ABC_TM1F"/>
    <property type="match status" value="2"/>
</dbReference>
<dbReference type="InterPro" id="IPR003593">
    <property type="entry name" value="AAA+_ATPase"/>
</dbReference>
<evidence type="ECO:0000313" key="13">
    <source>
        <dbReference type="EMBL" id="CAB3237315.1"/>
    </source>
</evidence>
<comment type="caution">
    <text evidence="13">The sequence shown here is derived from an EMBL/GenBank/DDBJ whole genome shotgun (WGS) entry which is preliminary data.</text>
</comment>
<comment type="similarity">
    <text evidence="2">Belongs to the ABC transporter superfamily. ABCB family. Multidrug resistance exporter (TC 3.A.1.201) subfamily.</text>
</comment>
<dbReference type="Gene3D" id="3.40.50.300">
    <property type="entry name" value="P-loop containing nucleotide triphosphate hydrolases"/>
    <property type="match status" value="2"/>
</dbReference>
<feature type="domain" description="ABC transporter" evidence="11">
    <location>
        <begin position="1023"/>
        <end position="1260"/>
    </location>
</feature>
<keyword evidence="5" id="KW-0547">Nucleotide-binding</keyword>
<dbReference type="InterPro" id="IPR039421">
    <property type="entry name" value="Type_1_exporter"/>
</dbReference>
<evidence type="ECO:0000259" key="11">
    <source>
        <dbReference type="PROSITE" id="PS50893"/>
    </source>
</evidence>
<dbReference type="GO" id="GO:0005743">
    <property type="term" value="C:mitochondrial inner membrane"/>
    <property type="evidence" value="ECO:0007669"/>
    <property type="project" value="TreeGrafter"/>
</dbReference>
<feature type="transmembrane region" description="Helical" evidence="10">
    <location>
        <begin position="845"/>
        <end position="861"/>
    </location>
</feature>
<organism evidence="13 14">
    <name type="scientific">Arctia plantaginis</name>
    <name type="common">Wood tiger moth</name>
    <name type="synonym">Phalaena plantaginis</name>
    <dbReference type="NCBI Taxonomy" id="874455"/>
    <lineage>
        <taxon>Eukaryota</taxon>
        <taxon>Metazoa</taxon>
        <taxon>Ecdysozoa</taxon>
        <taxon>Arthropoda</taxon>
        <taxon>Hexapoda</taxon>
        <taxon>Insecta</taxon>
        <taxon>Pterygota</taxon>
        <taxon>Neoptera</taxon>
        <taxon>Endopterygota</taxon>
        <taxon>Lepidoptera</taxon>
        <taxon>Glossata</taxon>
        <taxon>Ditrysia</taxon>
        <taxon>Noctuoidea</taxon>
        <taxon>Erebidae</taxon>
        <taxon>Arctiinae</taxon>
        <taxon>Arctia</taxon>
    </lineage>
</organism>
<gene>
    <name evidence="13" type="ORF">APLA_LOCUS7823</name>
</gene>
<feature type="transmembrane region" description="Helical" evidence="10">
    <location>
        <begin position="821"/>
        <end position="839"/>
    </location>
</feature>
<feature type="transmembrane region" description="Helical" evidence="10">
    <location>
        <begin position="742"/>
        <end position="768"/>
    </location>
</feature>
<dbReference type="PROSITE" id="PS50893">
    <property type="entry name" value="ABC_TRANSPORTER_2"/>
    <property type="match status" value="2"/>
</dbReference>